<dbReference type="RefSeq" id="WP_145344633.1">
    <property type="nucleotide sequence ID" value="NZ_SMLY01000067.1"/>
</dbReference>
<dbReference type="EMBL" id="VLLF01000007">
    <property type="protein sequence ID" value="TWI84631.1"/>
    <property type="molecule type" value="Genomic_DNA"/>
</dbReference>
<gene>
    <name evidence="2" type="ORF">JM93_02963</name>
</gene>
<keyword evidence="3" id="KW-1185">Reference proteome</keyword>
<feature type="chain" id="PRO_5021981925" evidence="1">
    <location>
        <begin position="26"/>
        <end position="636"/>
    </location>
</feature>
<evidence type="ECO:0000313" key="3">
    <source>
        <dbReference type="Proteomes" id="UP000320593"/>
    </source>
</evidence>
<comment type="caution">
    <text evidence="2">The sequence shown here is derived from an EMBL/GenBank/DDBJ whole genome shotgun (WGS) entry which is preliminary data.</text>
</comment>
<protein>
    <submittedName>
        <fullName evidence="2">Uncharacterized protein</fullName>
    </submittedName>
</protein>
<accession>A0A562STP9</accession>
<evidence type="ECO:0000313" key="2">
    <source>
        <dbReference type="EMBL" id="TWI84631.1"/>
    </source>
</evidence>
<dbReference type="Proteomes" id="UP000320593">
    <property type="component" value="Unassembled WGS sequence"/>
</dbReference>
<dbReference type="OrthoDB" id="7672878at2"/>
<proteinExistence type="predicted"/>
<sequence>MLRFTGYLLLSIGGALAGIGGQALAGEDFGTITLTIPGRSVSVSLPDGMITSKGIEDPCVEAVSKSGKNQLVVTRELGDDQATVLVNGDPVDMRGGGERLARISAIRLSRDGSLVHVRTWKSGSKTVELVQDGHVVLSRPAGSMVRVIAFDRTALTLIVRRPNEPARLLRFQRSESGRISQDPEVLYEFGGCMPGSMRKIDGGYLLQLPCRAKEADLFRLDLEAQSLTPALRTAGTARFEPVVKTDDLRDKIIVVSVEGSDAGLHFYKGVMGLLLGQTGEPKSCASDAEGLQSWNQSYRLSALAELYKKTKAPVFAALGEKSIRNTLAARDALNDRATPANPSCGWSSVIYSDHPEERLSLLINQAMIGNALTRSCTSFGDWCPDALRREIAALRQCLASGYAKNFDQTEGLYRISPESGFRFAGEFAPWNWQVSFAALLAAAGGPDAVRAEAIAGKFLSEWEAHEDGPLWRYWPLAYYREAGRTDAQIANQRYEDIAHAGISLMSLADFEDLRDQALARGVTKRLDWILDQGSEPPRDLDGSGPEAARWVPAGGWADFASPTFMRTYARDISGSRSASAIYTNARLFDPKAHFDLILRIWACDDTCQEISAQAFDSAGHFMKSNPFFVIRSTNGI</sequence>
<evidence type="ECO:0000256" key="1">
    <source>
        <dbReference type="SAM" id="SignalP"/>
    </source>
</evidence>
<name>A0A562STP9_9HYPH</name>
<reference evidence="2 3" key="1">
    <citation type="submission" date="2019-07" db="EMBL/GenBank/DDBJ databases">
        <title>Genomic Encyclopedia of Archaeal and Bacterial Type Strains, Phase II (KMG-II): from individual species to whole genera.</title>
        <authorList>
            <person name="Goeker M."/>
        </authorList>
    </citation>
    <scope>NUCLEOTIDE SEQUENCE [LARGE SCALE GENOMIC DNA]</scope>
    <source>
        <strain evidence="2 3">ATCC BAA-252</strain>
    </source>
</reference>
<feature type="signal peptide" evidence="1">
    <location>
        <begin position="1"/>
        <end position="25"/>
    </location>
</feature>
<dbReference type="AlphaFoldDB" id="A0A562STP9"/>
<organism evidence="2 3">
    <name type="scientific">Roseibium hamelinense</name>
    <dbReference type="NCBI Taxonomy" id="150831"/>
    <lineage>
        <taxon>Bacteria</taxon>
        <taxon>Pseudomonadati</taxon>
        <taxon>Pseudomonadota</taxon>
        <taxon>Alphaproteobacteria</taxon>
        <taxon>Hyphomicrobiales</taxon>
        <taxon>Stappiaceae</taxon>
        <taxon>Roseibium</taxon>
    </lineage>
</organism>
<keyword evidence="1" id="KW-0732">Signal</keyword>